<evidence type="ECO:0000313" key="1">
    <source>
        <dbReference type="EMBL" id="ABU77554.1"/>
    </source>
</evidence>
<evidence type="ECO:0000313" key="2">
    <source>
        <dbReference type="Proteomes" id="UP000000260"/>
    </source>
</evidence>
<dbReference type="EMBL" id="CP000783">
    <property type="protein sequence ID" value="ABU77554.1"/>
    <property type="molecule type" value="Genomic_DNA"/>
</dbReference>
<gene>
    <name evidence="1" type="ordered locus">ESA_02305</name>
</gene>
<reference evidence="1 2" key="1">
    <citation type="journal article" date="2010" name="PLoS ONE">
        <title>Genome sequence of Cronobacter sakazakii BAA-894 and comparative genomic hybridization analysis with other Cronobacter species.</title>
        <authorList>
            <person name="Kucerova E."/>
            <person name="Clifton S.W."/>
            <person name="Xia X.Q."/>
            <person name="Long F."/>
            <person name="Porwollik S."/>
            <person name="Fulton L."/>
            <person name="Fronick C."/>
            <person name="Minx P."/>
            <person name="Kyung K."/>
            <person name="Warren W."/>
            <person name="Fulton R."/>
            <person name="Feng D."/>
            <person name="Wollam A."/>
            <person name="Shah N."/>
            <person name="Bhonagiri V."/>
            <person name="Nash W.E."/>
            <person name="Hallsworth-Pepin K."/>
            <person name="Wilson R.K."/>
            <person name="McClelland M."/>
            <person name="Forsythe S.J."/>
        </authorList>
    </citation>
    <scope>NUCLEOTIDE SEQUENCE [LARGE SCALE GENOMIC DNA]</scope>
    <source>
        <strain evidence="1 2">ATCC BAA-894</strain>
    </source>
</reference>
<dbReference type="Proteomes" id="UP000000260">
    <property type="component" value="Chromosome"/>
</dbReference>
<keyword evidence="2" id="KW-1185">Reference proteome</keyword>
<organism evidence="1 2">
    <name type="scientific">Cronobacter sakazakii (strain ATCC BAA-894)</name>
    <name type="common">Enterobacter sakazakii</name>
    <dbReference type="NCBI Taxonomy" id="290339"/>
    <lineage>
        <taxon>Bacteria</taxon>
        <taxon>Pseudomonadati</taxon>
        <taxon>Pseudomonadota</taxon>
        <taxon>Gammaproteobacteria</taxon>
        <taxon>Enterobacterales</taxon>
        <taxon>Enterobacteriaceae</taxon>
        <taxon>Cronobacter</taxon>
    </lineage>
</organism>
<proteinExistence type="predicted"/>
<accession>A7MG26</accession>
<sequence>MGLFLFFPKNIRFSTGFIYFRSFNPSYYFFSFFIYNFICDFFNRILKAGFFTV</sequence>
<dbReference type="AlphaFoldDB" id="A7MG26"/>
<dbReference type="HOGENOM" id="CLU_3060681_0_0_6"/>
<dbReference type="KEGG" id="esa:ESA_02305"/>
<protein>
    <submittedName>
        <fullName evidence="1">Uncharacterized protein</fullName>
    </submittedName>
</protein>
<name>A7MG26_CROS8</name>